<dbReference type="SUPFAM" id="SSF56112">
    <property type="entry name" value="Protein kinase-like (PK-like)"/>
    <property type="match status" value="2"/>
</dbReference>
<dbReference type="Pfam" id="PF00069">
    <property type="entry name" value="Pkinase"/>
    <property type="match status" value="2"/>
</dbReference>
<feature type="domain" description="Protein kinase" evidence="13">
    <location>
        <begin position="7"/>
        <end position="310"/>
    </location>
</feature>
<dbReference type="PANTHER" id="PTHR24356">
    <property type="entry name" value="SERINE/THREONINE-PROTEIN KINASE"/>
    <property type="match status" value="1"/>
</dbReference>
<evidence type="ECO:0000259" key="13">
    <source>
        <dbReference type="PROSITE" id="PS50011"/>
    </source>
</evidence>
<feature type="compositionally biased region" description="Basic and acidic residues" evidence="12">
    <location>
        <begin position="1108"/>
        <end position="1128"/>
    </location>
</feature>
<feature type="domain" description="AGC-kinase C-terminal" evidence="14">
    <location>
        <begin position="1338"/>
        <end position="1381"/>
    </location>
</feature>
<dbReference type="InterPro" id="IPR050236">
    <property type="entry name" value="Ser_Thr_kinase_AGC"/>
</dbReference>
<evidence type="ECO:0000256" key="8">
    <source>
        <dbReference type="ARBA" id="ARBA00022840"/>
    </source>
</evidence>
<keyword evidence="5" id="KW-0808">Transferase</keyword>
<feature type="region of interest" description="Disordered" evidence="12">
    <location>
        <begin position="202"/>
        <end position="244"/>
    </location>
</feature>
<feature type="compositionally biased region" description="Polar residues" evidence="12">
    <location>
        <begin position="219"/>
        <end position="229"/>
    </location>
</feature>
<dbReference type="GO" id="GO:0035556">
    <property type="term" value="P:intracellular signal transduction"/>
    <property type="evidence" value="ECO:0007669"/>
    <property type="project" value="TreeGrafter"/>
</dbReference>
<dbReference type="PROSITE" id="PS50011">
    <property type="entry name" value="PROTEIN_KINASE_DOM"/>
    <property type="match status" value="2"/>
</dbReference>
<keyword evidence="7" id="KW-0418">Kinase</keyword>
<dbReference type="EMBL" id="CAJHNH020000885">
    <property type="protein sequence ID" value="CAG5120350.1"/>
    <property type="molecule type" value="Genomic_DNA"/>
</dbReference>
<dbReference type="PROSITE" id="PS00108">
    <property type="entry name" value="PROTEIN_KINASE_ST"/>
    <property type="match status" value="1"/>
</dbReference>
<evidence type="ECO:0000256" key="3">
    <source>
        <dbReference type="ARBA" id="ARBA00022148"/>
    </source>
</evidence>
<dbReference type="EC" id="2.7.11.1" evidence="2"/>
<dbReference type="PROSITE" id="PS51285">
    <property type="entry name" value="AGC_KINASE_CTER"/>
    <property type="match status" value="1"/>
</dbReference>
<dbReference type="GO" id="GO:0004674">
    <property type="term" value="F:protein serine/threonine kinase activity"/>
    <property type="evidence" value="ECO:0007669"/>
    <property type="project" value="UniProtKB-KW"/>
</dbReference>
<comment type="caution">
    <text evidence="15">The sequence shown here is derived from an EMBL/GenBank/DDBJ whole genome shotgun (WGS) entry which is preliminary data.</text>
</comment>
<accession>A0A8S3YYR4</accession>
<dbReference type="FunFam" id="1.10.510.10:FF:000604">
    <property type="entry name" value="AGC protein kinase"/>
    <property type="match status" value="1"/>
</dbReference>
<gene>
    <name evidence="15" type="ORF">CUNI_LOCUS5908</name>
</gene>
<keyword evidence="4" id="KW-0723">Serine/threonine-protein kinase</keyword>
<keyword evidence="8" id="KW-0067">ATP-binding</keyword>
<evidence type="ECO:0000256" key="5">
    <source>
        <dbReference type="ARBA" id="ARBA00022679"/>
    </source>
</evidence>
<dbReference type="GO" id="GO:0005524">
    <property type="term" value="F:ATP binding"/>
    <property type="evidence" value="ECO:0007669"/>
    <property type="project" value="UniProtKB-KW"/>
</dbReference>
<feature type="non-terminal residue" evidence="15">
    <location>
        <position position="1"/>
    </location>
</feature>
<comment type="catalytic activity">
    <reaction evidence="11">
        <text>L-seryl-[protein] + ATP = O-phospho-L-seryl-[protein] + ADP + H(+)</text>
        <dbReference type="Rhea" id="RHEA:17989"/>
        <dbReference type="Rhea" id="RHEA-COMP:9863"/>
        <dbReference type="Rhea" id="RHEA-COMP:11604"/>
        <dbReference type="ChEBI" id="CHEBI:15378"/>
        <dbReference type="ChEBI" id="CHEBI:29999"/>
        <dbReference type="ChEBI" id="CHEBI:30616"/>
        <dbReference type="ChEBI" id="CHEBI:83421"/>
        <dbReference type="ChEBI" id="CHEBI:456216"/>
        <dbReference type="EC" id="2.7.11.1"/>
    </reaction>
</comment>
<comment type="similarity">
    <text evidence="1">Belongs to the protein kinase superfamily. AGC Ser/Thr protein kinase family.</text>
</comment>
<evidence type="ECO:0000256" key="9">
    <source>
        <dbReference type="ARBA" id="ARBA00033099"/>
    </source>
</evidence>
<dbReference type="SMART" id="SM00220">
    <property type="entry name" value="S_TKc"/>
    <property type="match status" value="1"/>
</dbReference>
<dbReference type="Gene3D" id="1.10.510.10">
    <property type="entry name" value="Transferase(Phosphotransferase) domain 1"/>
    <property type="match status" value="2"/>
</dbReference>
<keyword evidence="16" id="KW-1185">Reference proteome</keyword>
<dbReference type="FunFam" id="3.30.200.20:FF:000550">
    <property type="entry name" value="Serine/threonine-protein kinase greatwall"/>
    <property type="match status" value="1"/>
</dbReference>
<evidence type="ECO:0000256" key="1">
    <source>
        <dbReference type="ARBA" id="ARBA00009903"/>
    </source>
</evidence>
<evidence type="ECO:0000313" key="15">
    <source>
        <dbReference type="EMBL" id="CAG5120350.1"/>
    </source>
</evidence>
<feature type="domain" description="Protein kinase" evidence="13">
    <location>
        <begin position="953"/>
        <end position="1337"/>
    </location>
</feature>
<organism evidence="15 16">
    <name type="scientific">Candidula unifasciata</name>
    <dbReference type="NCBI Taxonomy" id="100452"/>
    <lineage>
        <taxon>Eukaryota</taxon>
        <taxon>Metazoa</taxon>
        <taxon>Spiralia</taxon>
        <taxon>Lophotrochozoa</taxon>
        <taxon>Mollusca</taxon>
        <taxon>Gastropoda</taxon>
        <taxon>Heterobranchia</taxon>
        <taxon>Euthyneura</taxon>
        <taxon>Panpulmonata</taxon>
        <taxon>Eupulmonata</taxon>
        <taxon>Stylommatophora</taxon>
        <taxon>Helicina</taxon>
        <taxon>Helicoidea</taxon>
        <taxon>Geomitridae</taxon>
        <taxon>Candidula</taxon>
    </lineage>
</organism>
<dbReference type="InterPro" id="IPR000719">
    <property type="entry name" value="Prot_kinase_dom"/>
</dbReference>
<evidence type="ECO:0000256" key="7">
    <source>
        <dbReference type="ARBA" id="ARBA00022777"/>
    </source>
</evidence>
<dbReference type="InterPro" id="IPR011009">
    <property type="entry name" value="Kinase-like_dom_sf"/>
</dbReference>
<dbReference type="OrthoDB" id="162894at2759"/>
<evidence type="ECO:0000259" key="14">
    <source>
        <dbReference type="PROSITE" id="PS51285"/>
    </source>
</evidence>
<feature type="region of interest" description="Disordered" evidence="12">
    <location>
        <begin position="646"/>
        <end position="672"/>
    </location>
</feature>
<dbReference type="Proteomes" id="UP000678393">
    <property type="component" value="Unassembled WGS sequence"/>
</dbReference>
<protein>
    <recommendedName>
        <fullName evidence="3">Serine/threonine-protein kinase greatwall</fullName>
        <ecNumber evidence="2">2.7.11.1</ecNumber>
    </recommendedName>
    <alternativeName>
        <fullName evidence="9">Microtubule-associated serine/threonine-protein kinase-like</fullName>
    </alternativeName>
</protein>
<sequence>PPSADDFVLLKPISKGAFGKVWLGFKKTDPNRMYAIKVMKKADLINKNLMAQVTAERDAQARSQSAFIVQLYYSLQSQQNIFLIMDYMIGGDVKSLLIMYGFFPEEMACFYAAEVTLALAYLHKLGIVHRDLKPDNMLISHSGHIKLTDFGLSKVTMDYRASPQPGSFTPFDHHYGGSAYLRTPGQILSLKSSLAFTVDASQRKKQHTRSDALPDVTEVTPTSDPSLSQIPPEPQTPSERSQRQSFVRHIMLTPADNKQLLQTRRLHSTVLSTPPVQSLTPTLQDSLNWRHSSASDSQSRKACSILQSALLSTRKMDDLSVLSDSACLEGHLPKPQVTSGSAMDMSHNNSKCNSVASMAWESVFSDCGDTDNKLCVSEECNNNCQAKKPHGSLKCDSHTMPMFRLKEEDETPMLHRTDNSVMSSYAAQHLRSMREGSYSEKLNSSFCTSKEVNSKVDDERELGFQRCRYAQGTDKLACKMLYGEPTVANPESVLTQCLKQESTDSFSVNTANSTEKVCSTHALIRRDSNAFSNTSVEVARSVVTTLDESLGMIHSYSKSRLLSVACSADLEVSSDFSAHFQQQDDKVLNSTRLSLDFGLTHMSLDTGPELKDLSQLFGLSRMILKAIPPEDNTNVHVPSFNVVPSKKSERLVREQNDLPPGSGPSLRKLSKPGLRRVLSDTFDRCLPSRLDACSNASKSVFKNKSKSLDYSLDPHAGDSQSKSPRNQDKHPRKRQFQNIVDENLDTSLEKVAVECPVHTGMTPDLCRMRLQECGAERPRKQICFDKNMYIHSLIDPDSLGNKCDLSSPSKLRALPEKFEYKLAKHEEIILPVCSSLGQRSNFPASPCRKISISNPPCHPKVALLRECKSYLTCTGHTGLTEEVNVLILKDILADVRAASKPSQMTHVKGEIKFTEHPPVRSSNGAPRIISTESESYSDREDFIGSNDIQPSSLPIHRVPATGNLSSLCGSPLWNNTDDDPGALSGDSGIKFFISTPSPGSTRHSSPAAGNINHPPLIMKKGVSTMDSSIGTDCSFLNVTIEYEADGKSSPRCTSAERFPGSPIRHVASDTGMLGLRIQRLSVDSDSSLSDHHGYMSQPLPSPVSAPEEQWKSDGQELDHLHQQKDRTSKSGSTESILGEGQQKLPASIHKLPTIAEKVCYHVEEDGAAIFIKPQNYVDYPGPAQTPKPPLRESAFQTPFRTPGPQHQASICMPGSKFQTPFRTPKSVRRGPDMMQDDGRILGTPDYLAPEILLQKRHGFAVDWWALGVCLYEFLTGLPPFNDQTPEAVFENILNRNIAWPDEEEALSDEARSAIEALLTVDADRRPAAKEVKAMPFFSTTDFANLLNMEAPFIPQPEDHMDTGYFEPKNAVRNLVLSAVNM</sequence>
<dbReference type="InterPro" id="IPR000961">
    <property type="entry name" value="AGC-kinase_C"/>
</dbReference>
<dbReference type="GO" id="GO:0005634">
    <property type="term" value="C:nucleus"/>
    <property type="evidence" value="ECO:0007669"/>
    <property type="project" value="TreeGrafter"/>
</dbReference>
<evidence type="ECO:0000256" key="10">
    <source>
        <dbReference type="ARBA" id="ARBA00047899"/>
    </source>
</evidence>
<dbReference type="InterPro" id="IPR008271">
    <property type="entry name" value="Ser/Thr_kinase_AS"/>
</dbReference>
<evidence type="ECO:0000256" key="6">
    <source>
        <dbReference type="ARBA" id="ARBA00022741"/>
    </source>
</evidence>
<proteinExistence type="inferred from homology"/>
<dbReference type="Gene3D" id="3.30.200.20">
    <property type="entry name" value="Phosphorylase Kinase, domain 1"/>
    <property type="match status" value="1"/>
</dbReference>
<evidence type="ECO:0000256" key="12">
    <source>
        <dbReference type="SAM" id="MobiDB-lite"/>
    </source>
</evidence>
<keyword evidence="6" id="KW-0547">Nucleotide-binding</keyword>
<dbReference type="PANTHER" id="PTHR24356:SF1">
    <property type="entry name" value="SERINE_THREONINE-PROTEIN KINASE GREATWALL"/>
    <property type="match status" value="1"/>
</dbReference>
<feature type="region of interest" description="Disordered" evidence="12">
    <location>
        <begin position="1084"/>
        <end position="1141"/>
    </location>
</feature>
<reference evidence="15" key="1">
    <citation type="submission" date="2021-04" db="EMBL/GenBank/DDBJ databases">
        <authorList>
            <consortium name="Molecular Ecology Group"/>
        </authorList>
    </citation>
    <scope>NUCLEOTIDE SEQUENCE</scope>
</reference>
<comment type="catalytic activity">
    <reaction evidence="10">
        <text>L-threonyl-[protein] + ATP = O-phospho-L-threonyl-[protein] + ADP + H(+)</text>
        <dbReference type="Rhea" id="RHEA:46608"/>
        <dbReference type="Rhea" id="RHEA-COMP:11060"/>
        <dbReference type="Rhea" id="RHEA-COMP:11605"/>
        <dbReference type="ChEBI" id="CHEBI:15378"/>
        <dbReference type="ChEBI" id="CHEBI:30013"/>
        <dbReference type="ChEBI" id="CHEBI:30616"/>
        <dbReference type="ChEBI" id="CHEBI:61977"/>
        <dbReference type="ChEBI" id="CHEBI:456216"/>
        <dbReference type="EC" id="2.7.11.1"/>
    </reaction>
</comment>
<evidence type="ECO:0000256" key="2">
    <source>
        <dbReference type="ARBA" id="ARBA00012513"/>
    </source>
</evidence>
<feature type="region of interest" description="Disordered" evidence="12">
    <location>
        <begin position="708"/>
        <end position="741"/>
    </location>
</feature>
<evidence type="ECO:0000313" key="16">
    <source>
        <dbReference type="Proteomes" id="UP000678393"/>
    </source>
</evidence>
<evidence type="ECO:0000256" key="4">
    <source>
        <dbReference type="ARBA" id="ARBA00022527"/>
    </source>
</evidence>
<name>A0A8S3YYR4_9EUPU</name>
<feature type="compositionally biased region" description="Basic and acidic residues" evidence="12">
    <location>
        <begin position="646"/>
        <end position="656"/>
    </location>
</feature>
<evidence type="ECO:0000256" key="11">
    <source>
        <dbReference type="ARBA" id="ARBA00048679"/>
    </source>
</evidence>
<dbReference type="FunFam" id="1.10.510.10:FF:000278">
    <property type="entry name" value="serine/threonine-protein kinase greatwall isoform X1"/>
    <property type="match status" value="1"/>
</dbReference>